<proteinExistence type="predicted"/>
<dbReference type="Gene3D" id="3.40.710.10">
    <property type="entry name" value="DD-peptidase/beta-lactamase superfamily"/>
    <property type="match status" value="1"/>
</dbReference>
<dbReference type="InterPro" id="IPR045155">
    <property type="entry name" value="Beta-lactam_cat"/>
</dbReference>
<organism evidence="2 3">
    <name type="scientific">Nocardiopsis codii</name>
    <dbReference type="NCBI Taxonomy" id="3065942"/>
    <lineage>
        <taxon>Bacteria</taxon>
        <taxon>Bacillati</taxon>
        <taxon>Actinomycetota</taxon>
        <taxon>Actinomycetes</taxon>
        <taxon>Streptosporangiales</taxon>
        <taxon>Nocardiopsidaceae</taxon>
        <taxon>Nocardiopsis</taxon>
    </lineage>
</organism>
<keyword evidence="2" id="KW-0378">Hydrolase</keyword>
<dbReference type="Proteomes" id="UP001356095">
    <property type="component" value="Unassembled WGS sequence"/>
</dbReference>
<keyword evidence="3" id="KW-1185">Reference proteome</keyword>
<dbReference type="RefSeq" id="WP_330093227.1">
    <property type="nucleotide sequence ID" value="NZ_JAUZMY010000020.1"/>
</dbReference>
<dbReference type="GO" id="GO:0016787">
    <property type="term" value="F:hydrolase activity"/>
    <property type="evidence" value="ECO:0007669"/>
    <property type="project" value="UniProtKB-KW"/>
</dbReference>
<feature type="domain" description="Beta-lactamase class A catalytic" evidence="1">
    <location>
        <begin position="22"/>
        <end position="270"/>
    </location>
</feature>
<evidence type="ECO:0000259" key="1">
    <source>
        <dbReference type="Pfam" id="PF13354"/>
    </source>
</evidence>
<dbReference type="PANTHER" id="PTHR35333:SF3">
    <property type="entry name" value="BETA-LACTAMASE-TYPE TRANSPEPTIDASE FOLD CONTAINING PROTEIN"/>
    <property type="match status" value="1"/>
</dbReference>
<protein>
    <submittedName>
        <fullName evidence="2">Serine hydrolase</fullName>
    </submittedName>
</protein>
<accession>A0ABU7KB49</accession>
<dbReference type="EMBL" id="JAUZMY010000020">
    <property type="protein sequence ID" value="MEE2039453.1"/>
    <property type="molecule type" value="Genomic_DNA"/>
</dbReference>
<reference evidence="2 3" key="1">
    <citation type="submission" date="2023-08" db="EMBL/GenBank/DDBJ databases">
        <authorList>
            <person name="Girao M."/>
            <person name="Carvalho M.F."/>
        </authorList>
    </citation>
    <scope>NUCLEOTIDE SEQUENCE [LARGE SCALE GENOMIC DNA]</scope>
    <source>
        <strain evidence="2 3">CT-R113</strain>
    </source>
</reference>
<dbReference type="PANTHER" id="PTHR35333">
    <property type="entry name" value="BETA-LACTAMASE"/>
    <property type="match status" value="1"/>
</dbReference>
<dbReference type="InterPro" id="IPR012338">
    <property type="entry name" value="Beta-lactam/transpept-like"/>
</dbReference>
<dbReference type="Pfam" id="PF13354">
    <property type="entry name" value="Beta-lactamase2"/>
    <property type="match status" value="1"/>
</dbReference>
<gene>
    <name evidence="2" type="ORF">Q8791_19725</name>
</gene>
<evidence type="ECO:0000313" key="3">
    <source>
        <dbReference type="Proteomes" id="UP001356095"/>
    </source>
</evidence>
<name>A0ABU7KB49_9ACTN</name>
<comment type="caution">
    <text evidence="2">The sequence shown here is derived from an EMBL/GenBank/DDBJ whole genome shotgun (WGS) entry which is preliminary data.</text>
</comment>
<evidence type="ECO:0000313" key="2">
    <source>
        <dbReference type="EMBL" id="MEE2039453.1"/>
    </source>
</evidence>
<dbReference type="InterPro" id="IPR000871">
    <property type="entry name" value="Beta-lactam_class-A"/>
</dbReference>
<dbReference type="SUPFAM" id="SSF56601">
    <property type="entry name" value="beta-lactamase/transpeptidase-like"/>
    <property type="match status" value="1"/>
</dbReference>
<sequence>MSATGLVRDLRRELDDAGLRGSFLVRDLDTGEELGIEPELEFSTASLVKVPLAVATLERIRVGEIDGSEQLLVQPGRSDLPMHTGMSRFRHPAKVSIEDLLYLSTCLSDNTAADTLFEVTPPGRVDAWLRSAGLRGITVRHKLRDLNRTPADLLGPDHAHMAHSLAIGEGTAGRGHRIPQLDVTRASSGSARAFTDLLEALWRPSVIDPGIAARVRELMRGNVLRHRLAPDFTSDVSTWSSKTGTLLNLRHEFGVVEHADGQVFAVSVLTESRVPAVHQPGAEALMARVARSLRDHLRAHQAR</sequence>